<dbReference type="EMBL" id="CP000767">
    <property type="protein sequence ID" value="EAU00315.1"/>
    <property type="molecule type" value="Genomic_DNA"/>
</dbReference>
<evidence type="ECO:0000313" key="2">
    <source>
        <dbReference type="Proteomes" id="UP000006380"/>
    </source>
</evidence>
<dbReference type="STRING" id="360105.CCV52592_0038"/>
<keyword evidence="2" id="KW-1185">Reference proteome</keyword>
<dbReference type="KEGG" id="ccv:CCV52592_0038"/>
<dbReference type="RefSeq" id="WP_011992811.1">
    <property type="nucleotide sequence ID" value="NC_009715.2"/>
</dbReference>
<accession>A7H0U9</accession>
<dbReference type="OrthoDB" id="5355040at2"/>
<protein>
    <submittedName>
        <fullName evidence="1">Uncharacterized protein</fullName>
    </submittedName>
</protein>
<dbReference type="AlphaFoldDB" id="A7H0U9"/>
<sequence length="158" mass="17782">MAKITDETKEKILADFHTGKYTIRELGKKYDVSHTTVMKMTKGLEPKNKEKVATLIAIETDLAGQSFQEVSSVREAVDTATKHLIYFQNRALANQKKADELLEFADDLADIDAHSRITARNKETVLGKSPETIIHNTNAQQNVEQTKIVIERKGLIDE</sequence>
<name>A7H0U9_CAMC5</name>
<dbReference type="HOGENOM" id="CLU_1666159_0_0_7"/>
<proteinExistence type="predicted"/>
<reference evidence="1" key="1">
    <citation type="submission" date="2016-07" db="EMBL/GenBank/DDBJ databases">
        <title>Comparative genomics of the Campylobacter concisus group.</title>
        <authorList>
            <person name="Miller W.G."/>
            <person name="Yee E."/>
            <person name="Chapman M.H."/>
            <person name="Huynh S."/>
            <person name="Bono J.L."/>
            <person name="On S.L.W."/>
            <person name="StLeger J."/>
            <person name="Foster G."/>
            <person name="Parker C.T."/>
        </authorList>
    </citation>
    <scope>NUCLEOTIDE SEQUENCE</scope>
    <source>
        <strain evidence="1">525.92</strain>
    </source>
</reference>
<organism evidence="1 2">
    <name type="scientific">Campylobacter curvus (strain 525.92)</name>
    <dbReference type="NCBI Taxonomy" id="360105"/>
    <lineage>
        <taxon>Bacteria</taxon>
        <taxon>Pseudomonadati</taxon>
        <taxon>Campylobacterota</taxon>
        <taxon>Epsilonproteobacteria</taxon>
        <taxon>Campylobacterales</taxon>
        <taxon>Campylobacteraceae</taxon>
        <taxon>Campylobacter</taxon>
    </lineage>
</organism>
<dbReference type="Proteomes" id="UP000006380">
    <property type="component" value="Chromosome"/>
</dbReference>
<evidence type="ECO:0000313" key="1">
    <source>
        <dbReference type="EMBL" id="EAU00315.1"/>
    </source>
</evidence>
<gene>
    <name evidence="1" type="ORF">CCV52592_0038</name>
</gene>